<dbReference type="InterPro" id="IPR001586">
    <property type="entry name" value="Beta-lactam_class-C_AS"/>
</dbReference>
<evidence type="ECO:0000256" key="5">
    <source>
        <dbReference type="RuleBase" id="RU361140"/>
    </source>
</evidence>
<dbReference type="GO" id="GO:0008800">
    <property type="term" value="F:beta-lactamase activity"/>
    <property type="evidence" value="ECO:0007669"/>
    <property type="project" value="UniProtKB-UniRule"/>
</dbReference>
<dbReference type="SUPFAM" id="SSF56601">
    <property type="entry name" value="beta-lactamase/transpeptidase-like"/>
    <property type="match status" value="1"/>
</dbReference>
<reference evidence="8 9" key="1">
    <citation type="journal article" date="2010" name="J. Bacteriol.">
        <title>Biochemical characterization of a novel indole prenyltransferase from Streptomyces sp. SN-593.</title>
        <authorList>
            <person name="Takahashi S."/>
            <person name="Takagi H."/>
            <person name="Toyoda A."/>
            <person name="Uramoto M."/>
            <person name="Nogawa T."/>
            <person name="Ueki M."/>
            <person name="Sakaki Y."/>
            <person name="Osada H."/>
        </authorList>
    </citation>
    <scope>NUCLEOTIDE SEQUENCE [LARGE SCALE GENOMIC DNA]</scope>
    <source>
        <strain evidence="8 9">SN-593</strain>
    </source>
</reference>
<dbReference type="AlphaFoldDB" id="A0A7U3VS84"/>
<feature type="compositionally biased region" description="Basic and acidic residues" evidence="6">
    <location>
        <begin position="27"/>
        <end position="38"/>
    </location>
</feature>
<reference evidence="8 9" key="3">
    <citation type="journal article" date="2011" name="Nat. Chem. Biol.">
        <title>Reveromycin A biosynthesis uses RevG and RevJ for stereospecific spiroacetal formation.</title>
        <authorList>
            <person name="Takahashi S."/>
            <person name="Toyoda A."/>
            <person name="Sekiyama Y."/>
            <person name="Takagi H."/>
            <person name="Nogawa T."/>
            <person name="Uramoto M."/>
            <person name="Suzuki R."/>
            <person name="Koshino H."/>
            <person name="Kumano T."/>
            <person name="Panthee S."/>
            <person name="Dairi T."/>
            <person name="Ishikawa J."/>
            <person name="Ikeda H."/>
            <person name="Sakaki Y."/>
            <person name="Osada H."/>
        </authorList>
    </citation>
    <scope>NUCLEOTIDE SEQUENCE [LARGE SCALE GENOMIC DNA]</scope>
    <source>
        <strain evidence="8 9">SN-593</strain>
    </source>
</reference>
<dbReference type="EC" id="3.5.2.6" evidence="5"/>
<dbReference type="RefSeq" id="WP_346731488.1">
    <property type="nucleotide sequence ID" value="NZ_AP018365.1"/>
</dbReference>
<accession>A0A7U3VS84</accession>
<dbReference type="GO" id="GO:0046677">
    <property type="term" value="P:response to antibiotic"/>
    <property type="evidence" value="ECO:0007669"/>
    <property type="project" value="UniProtKB-UniRule"/>
</dbReference>
<comment type="similarity">
    <text evidence="2 5">Belongs to the class-C beta-lactamase family.</text>
</comment>
<sequence>MTGPAAGRPPAAAGPTAAPAAGSATRTDAERAAAEPEGHAATATAVERALARVRAPDVVLAVSRAGRRTVVTGGTALPRLPRTDLRYELGSLSKTFTVLLLAALAREGALGLDDPLAAHLPGLPLPHRHSRAITLRHLATHTSGLPRVPRDLIPGALLRPYTNGYAGYDRERLLSTFARTRTAHAPGSHWHYSNLGIALLGPAMESAAGADYATLLAGRVLRPLGLSGTTVGPAPDGSAAAVAAAVGHRPDGRTPLPPTDMAAFTPAGAVRATPADLLDYAEALLSPDAAADGGAPVLLRAALRDVQVPQLRRGLGRRHTHTLTWYLHPGPGGPVLFHAGATFGHQSFLGLHPATATAVVGTATRHDRTCALIGACYALLHDLAGPAAQG</sequence>
<dbReference type="PANTHER" id="PTHR46825:SF7">
    <property type="entry name" value="D-ALANYL-D-ALANINE CARBOXYPEPTIDASE"/>
    <property type="match status" value="1"/>
</dbReference>
<evidence type="ECO:0000256" key="4">
    <source>
        <dbReference type="ARBA" id="ARBA00023251"/>
    </source>
</evidence>
<feature type="region of interest" description="Disordered" evidence="6">
    <location>
        <begin position="1"/>
        <end position="43"/>
    </location>
</feature>
<evidence type="ECO:0000256" key="3">
    <source>
        <dbReference type="ARBA" id="ARBA00022801"/>
    </source>
</evidence>
<dbReference type="GO" id="GO:0030288">
    <property type="term" value="C:outer membrane-bounded periplasmic space"/>
    <property type="evidence" value="ECO:0007669"/>
    <property type="project" value="InterPro"/>
</dbReference>
<keyword evidence="3 5" id="KW-0378">Hydrolase</keyword>
<feature type="compositionally biased region" description="Low complexity" evidence="6">
    <location>
        <begin position="1"/>
        <end position="26"/>
    </location>
</feature>
<dbReference type="EMBL" id="AP018365">
    <property type="protein sequence ID" value="BBB01575.1"/>
    <property type="molecule type" value="Genomic_DNA"/>
</dbReference>
<organism evidence="8 9">
    <name type="scientific">Actinacidiphila reveromycinica</name>
    <dbReference type="NCBI Taxonomy" id="659352"/>
    <lineage>
        <taxon>Bacteria</taxon>
        <taxon>Bacillati</taxon>
        <taxon>Actinomycetota</taxon>
        <taxon>Actinomycetes</taxon>
        <taxon>Kitasatosporales</taxon>
        <taxon>Streptomycetaceae</taxon>
        <taxon>Actinacidiphila</taxon>
    </lineage>
</organism>
<evidence type="ECO:0000259" key="7">
    <source>
        <dbReference type="Pfam" id="PF00144"/>
    </source>
</evidence>
<dbReference type="InterPro" id="IPR012338">
    <property type="entry name" value="Beta-lactam/transpept-like"/>
</dbReference>
<evidence type="ECO:0000313" key="9">
    <source>
        <dbReference type="Proteomes" id="UP000595703"/>
    </source>
</evidence>
<keyword evidence="9" id="KW-1185">Reference proteome</keyword>
<evidence type="ECO:0000256" key="6">
    <source>
        <dbReference type="SAM" id="MobiDB-lite"/>
    </source>
</evidence>
<dbReference type="GO" id="GO:0017001">
    <property type="term" value="P:antibiotic catabolic process"/>
    <property type="evidence" value="ECO:0007669"/>
    <property type="project" value="InterPro"/>
</dbReference>
<dbReference type="Pfam" id="PF00144">
    <property type="entry name" value="Beta-lactamase"/>
    <property type="match status" value="1"/>
</dbReference>
<dbReference type="InterPro" id="IPR001466">
    <property type="entry name" value="Beta-lactam-related"/>
</dbReference>
<gene>
    <name evidence="8" type="ORF">RVR_9060</name>
</gene>
<feature type="domain" description="Beta-lactamase-related" evidence="7">
    <location>
        <begin position="45"/>
        <end position="366"/>
    </location>
</feature>
<evidence type="ECO:0000256" key="2">
    <source>
        <dbReference type="ARBA" id="ARBA00007840"/>
    </source>
</evidence>
<evidence type="ECO:0000313" key="8">
    <source>
        <dbReference type="EMBL" id="BBB01575.1"/>
    </source>
</evidence>
<dbReference type="KEGG" id="arev:RVR_9060"/>
<reference evidence="8 9" key="4">
    <citation type="journal article" date="2020" name="Sci. Rep.">
        <title>beta-carboline chemical signals induce reveromycin production through a LuxR family regulator in Streptomyces sp. SN-593.</title>
        <authorList>
            <person name="Panthee S."/>
            <person name="Kito N."/>
            <person name="Hayashi T."/>
            <person name="Shimizu T."/>
            <person name="Ishikawa J."/>
            <person name="Hamamoto H."/>
            <person name="Osada H."/>
            <person name="Takahashi S."/>
        </authorList>
    </citation>
    <scope>NUCLEOTIDE SEQUENCE [LARGE SCALE GENOMIC DNA]</scope>
    <source>
        <strain evidence="8 9">SN-593</strain>
    </source>
</reference>
<dbReference type="Proteomes" id="UP000595703">
    <property type="component" value="Chromosome"/>
</dbReference>
<evidence type="ECO:0000256" key="1">
    <source>
        <dbReference type="ARBA" id="ARBA00001526"/>
    </source>
</evidence>
<comment type="catalytic activity">
    <reaction evidence="1 5">
        <text>a beta-lactam + H2O = a substituted beta-amino acid</text>
        <dbReference type="Rhea" id="RHEA:20401"/>
        <dbReference type="ChEBI" id="CHEBI:15377"/>
        <dbReference type="ChEBI" id="CHEBI:35627"/>
        <dbReference type="ChEBI" id="CHEBI:140347"/>
        <dbReference type="EC" id="3.5.2.6"/>
    </reaction>
</comment>
<dbReference type="PANTHER" id="PTHR46825">
    <property type="entry name" value="D-ALANYL-D-ALANINE-CARBOXYPEPTIDASE/ENDOPEPTIDASE AMPH"/>
    <property type="match status" value="1"/>
</dbReference>
<protein>
    <recommendedName>
        <fullName evidence="5">Beta-lactamase</fullName>
        <ecNumber evidence="5">3.5.2.6</ecNumber>
    </recommendedName>
</protein>
<keyword evidence="4 5" id="KW-0046">Antibiotic resistance</keyword>
<dbReference type="InterPro" id="IPR050491">
    <property type="entry name" value="AmpC-like"/>
</dbReference>
<proteinExistence type="inferred from homology"/>
<dbReference type="Gene3D" id="3.40.710.10">
    <property type="entry name" value="DD-peptidase/beta-lactamase superfamily"/>
    <property type="match status" value="1"/>
</dbReference>
<dbReference type="PROSITE" id="PS00336">
    <property type="entry name" value="BETA_LACTAMASE_C"/>
    <property type="match status" value="1"/>
</dbReference>
<reference evidence="8 9" key="2">
    <citation type="journal article" date="2011" name="J. Antibiot.">
        <title>Furaquinocins I and J: novel polyketide isoprenoid hybrid compounds from Streptomyces reveromyceticus SN-593.</title>
        <authorList>
            <person name="Panthee S."/>
            <person name="Takahashi S."/>
            <person name="Takagi H."/>
            <person name="Nogawa T."/>
            <person name="Oowada E."/>
            <person name="Uramoto M."/>
            <person name="Osada H."/>
        </authorList>
    </citation>
    <scope>NUCLEOTIDE SEQUENCE [LARGE SCALE GENOMIC DNA]</scope>
    <source>
        <strain evidence="8 9">SN-593</strain>
    </source>
</reference>
<name>A0A7U3VS84_9ACTN</name>